<comment type="caution">
    <text evidence="2">The sequence shown here is derived from an EMBL/GenBank/DDBJ whole genome shotgun (WGS) entry which is preliminary data.</text>
</comment>
<dbReference type="Proteomes" id="UP000576821">
    <property type="component" value="Unassembled WGS sequence"/>
</dbReference>
<protein>
    <recommendedName>
        <fullName evidence="4">Integrase catalytic domain-containing protein</fullName>
    </recommendedName>
</protein>
<feature type="compositionally biased region" description="Basic and acidic residues" evidence="1">
    <location>
        <begin position="669"/>
        <end position="701"/>
    </location>
</feature>
<evidence type="ECO:0008006" key="4">
    <source>
        <dbReference type="Google" id="ProtNLM"/>
    </source>
</evidence>
<reference evidence="2 3" key="1">
    <citation type="submission" date="2020-03" db="EMBL/GenBank/DDBJ databases">
        <title>Genomic Encyclopedia of Type Strains, Phase IV (KMG-IV): sequencing the most valuable type-strain genomes for metagenomic binning, comparative biology and taxonomic classification.</title>
        <authorList>
            <person name="Goeker M."/>
        </authorList>
    </citation>
    <scope>NUCLEOTIDE SEQUENCE [LARGE SCALE GENOMIC DNA]</scope>
    <source>
        <strain evidence="2 3">DSM 21299</strain>
    </source>
</reference>
<gene>
    <name evidence="2" type="ORF">FHS54_001234</name>
</gene>
<evidence type="ECO:0000313" key="2">
    <source>
        <dbReference type="EMBL" id="NIJ16268.1"/>
    </source>
</evidence>
<dbReference type="AlphaFoldDB" id="A0A846M552"/>
<evidence type="ECO:0000313" key="3">
    <source>
        <dbReference type="Proteomes" id="UP000576821"/>
    </source>
</evidence>
<sequence length="735" mass="82921">MIIPFYCPEGHVLKLNQNGASRLIRFEEAVGDGLIRCRYLDGDEEVVLVANGRGGPRGLLTVEWMIAAFHAGILVDPQYQAETKRRREDVLHLDRPACEAMDSRVGWRYDWADAALRDGIVKTEGAAGLWIGRNDHGGDKPGARSLLRWMADLKKYGYRIGALVSTAGREKGHSPLPDVEDRLVHKWAMRYWRPSALNGRLANKEEAAAMVYSDWRELKDLGVPFLSTQEPSAETVRERINSLECYSTYASRYGRPAADKMFSPSGEPVAVDHPFERIFMDGVEWEHSVHYLEKLKIPVAKMKSTIAMDAFSQYVFPHPTFAGAFRPQFGIAALRSVMMPPDLTPEEIVEDPEAAMIYALPSDVMYDRDRTMIPPRAVPGAIKTFSTAELAEAYHHDAKSKLENYHSFVKASLAEIPGRILGPRHKHDIGYNPIKNTQVTRAQYVALVEQCRRQWNTTPKASLGERSPMDVMKAFMRSGAARLTDPKEVRRTFASTPKKPCIMTDNGLVFDNVHYRFNREGVGKALSSNYHRTSFAKRIKGGAKIEVLPRVWDDDIDMIEVFDEVNKEFFPMWSTDPGYTGGLNRWEHHIYMKELRVSCPGGTKSRSRVQNKARYISERQRILSGLSFRDREKPIEILEAEERRLSGKRAQNPGCAQVPELGIPTVIDGGKREDTPMPPPQKKEEEQSERPEGADDVRSDPSKQIAEDLGDAEAIASPSWDFSAGIDDNDEEEDD</sequence>
<feature type="region of interest" description="Disordered" evidence="1">
    <location>
        <begin position="646"/>
        <end position="735"/>
    </location>
</feature>
<organism evidence="2 3">
    <name type="scientific">Sphingobium vermicomposti</name>
    <dbReference type="NCBI Taxonomy" id="529005"/>
    <lineage>
        <taxon>Bacteria</taxon>
        <taxon>Pseudomonadati</taxon>
        <taxon>Pseudomonadota</taxon>
        <taxon>Alphaproteobacteria</taxon>
        <taxon>Sphingomonadales</taxon>
        <taxon>Sphingomonadaceae</taxon>
        <taxon>Sphingobium</taxon>
    </lineage>
</organism>
<name>A0A846M552_9SPHN</name>
<proteinExistence type="predicted"/>
<dbReference type="RefSeq" id="WP_167302930.1">
    <property type="nucleotide sequence ID" value="NZ_JAASQR010000002.1"/>
</dbReference>
<dbReference type="EMBL" id="JAASQR010000002">
    <property type="protein sequence ID" value="NIJ16268.1"/>
    <property type="molecule type" value="Genomic_DNA"/>
</dbReference>
<keyword evidence="3" id="KW-1185">Reference proteome</keyword>
<evidence type="ECO:0000256" key="1">
    <source>
        <dbReference type="SAM" id="MobiDB-lite"/>
    </source>
</evidence>
<accession>A0A846M552</accession>